<dbReference type="KEGG" id="mno:Mnod_1581"/>
<name>B8IPS2_METNO</name>
<feature type="region of interest" description="Disordered" evidence="1">
    <location>
        <begin position="78"/>
        <end position="109"/>
    </location>
</feature>
<reference evidence="2 3" key="1">
    <citation type="submission" date="2009-01" db="EMBL/GenBank/DDBJ databases">
        <title>Complete sequence of chromosome of Methylobacterium nodulans ORS 2060.</title>
        <authorList>
            <consortium name="US DOE Joint Genome Institute"/>
            <person name="Lucas S."/>
            <person name="Copeland A."/>
            <person name="Lapidus A."/>
            <person name="Glavina del Rio T."/>
            <person name="Dalin E."/>
            <person name="Tice H."/>
            <person name="Bruce D."/>
            <person name="Goodwin L."/>
            <person name="Pitluck S."/>
            <person name="Sims D."/>
            <person name="Brettin T."/>
            <person name="Detter J.C."/>
            <person name="Han C."/>
            <person name="Larimer F."/>
            <person name="Land M."/>
            <person name="Hauser L."/>
            <person name="Kyrpides N."/>
            <person name="Ivanova N."/>
            <person name="Marx C.J."/>
            <person name="Richardson P."/>
        </authorList>
    </citation>
    <scope>NUCLEOTIDE SEQUENCE [LARGE SCALE GENOMIC DNA]</scope>
    <source>
        <strain evidence="3">LMG 21967 / CNCM I-2342 / ORS 2060</strain>
    </source>
</reference>
<evidence type="ECO:0000313" key="2">
    <source>
        <dbReference type="EMBL" id="ACL56572.1"/>
    </source>
</evidence>
<evidence type="ECO:0000313" key="3">
    <source>
        <dbReference type="Proteomes" id="UP000008207"/>
    </source>
</evidence>
<dbReference type="EMBL" id="CP001349">
    <property type="protein sequence ID" value="ACL56572.1"/>
    <property type="molecule type" value="Genomic_DNA"/>
</dbReference>
<accession>B8IPS2</accession>
<gene>
    <name evidence="2" type="ordered locus">Mnod_1581</name>
</gene>
<dbReference type="eggNOG" id="COG4328">
    <property type="taxonomic scope" value="Bacteria"/>
</dbReference>
<organism evidence="2 3">
    <name type="scientific">Methylobacterium nodulans (strain LMG 21967 / CNCM I-2342 / ORS 2060)</name>
    <dbReference type="NCBI Taxonomy" id="460265"/>
    <lineage>
        <taxon>Bacteria</taxon>
        <taxon>Pseudomonadati</taxon>
        <taxon>Pseudomonadota</taxon>
        <taxon>Alphaproteobacteria</taxon>
        <taxon>Hyphomicrobiales</taxon>
        <taxon>Methylobacteriaceae</taxon>
        <taxon>Methylobacterium</taxon>
    </lineage>
</organism>
<dbReference type="STRING" id="460265.Mnod_1581"/>
<dbReference type="HOGENOM" id="CLU_2180755_0_0_5"/>
<proteinExistence type="predicted"/>
<dbReference type="AlphaFoldDB" id="B8IPS2"/>
<evidence type="ECO:0000256" key="1">
    <source>
        <dbReference type="SAM" id="MobiDB-lite"/>
    </source>
</evidence>
<keyword evidence="3" id="KW-1185">Reference proteome</keyword>
<protein>
    <submittedName>
        <fullName evidence="2">Uncharacterized protein</fullName>
    </submittedName>
</protein>
<sequence length="109" mass="11264">MPPTSFDAALAAIEAEGAACSLRLVALDQPTLVPNATGMRPVDRVAASLISWLGGGVQPANRAKIGMFDDAAPHWRFKERLGATEDPEASRGASNGLREATQPHGSGAA</sequence>
<dbReference type="Proteomes" id="UP000008207">
    <property type="component" value="Chromosome"/>
</dbReference>
<dbReference type="RefSeq" id="WP_015928267.1">
    <property type="nucleotide sequence ID" value="NC_011894.1"/>
</dbReference>